<evidence type="ECO:0000313" key="3">
    <source>
        <dbReference type="EMBL" id="QAT83759.1"/>
    </source>
</evidence>
<protein>
    <submittedName>
        <fullName evidence="3">Uncharacterized protein</fullName>
    </submittedName>
</protein>
<evidence type="ECO:0000256" key="1">
    <source>
        <dbReference type="SAM" id="MobiDB-lite"/>
    </source>
</evidence>
<dbReference type="Proteomes" id="UP000288758">
    <property type="component" value="Chromosome"/>
</dbReference>
<feature type="compositionally biased region" description="Low complexity" evidence="1">
    <location>
        <begin position="220"/>
        <end position="231"/>
    </location>
</feature>
<feature type="transmembrane region" description="Helical" evidence="2">
    <location>
        <begin position="149"/>
        <end position="169"/>
    </location>
</feature>
<evidence type="ECO:0000256" key="2">
    <source>
        <dbReference type="SAM" id="Phobius"/>
    </source>
</evidence>
<feature type="transmembrane region" description="Helical" evidence="2">
    <location>
        <begin position="181"/>
        <end position="199"/>
    </location>
</feature>
<feature type="region of interest" description="Disordered" evidence="1">
    <location>
        <begin position="210"/>
        <end position="239"/>
    </location>
</feature>
<accession>A0A410RP90</accession>
<dbReference type="AlphaFoldDB" id="A0A410RP90"/>
<keyword evidence="2" id="KW-0812">Transmembrane</keyword>
<organism evidence="3 4">
    <name type="scientific">Corallococcus coralloides</name>
    <name type="common">Myxococcus coralloides</name>
    <dbReference type="NCBI Taxonomy" id="184914"/>
    <lineage>
        <taxon>Bacteria</taxon>
        <taxon>Pseudomonadati</taxon>
        <taxon>Myxococcota</taxon>
        <taxon>Myxococcia</taxon>
        <taxon>Myxococcales</taxon>
        <taxon>Cystobacterineae</taxon>
        <taxon>Myxococcaceae</taxon>
        <taxon>Corallococcus</taxon>
    </lineage>
</organism>
<dbReference type="RefSeq" id="WP_128795848.1">
    <property type="nucleotide sequence ID" value="NZ_CP034669.1"/>
</dbReference>
<keyword evidence="2" id="KW-0472">Membrane</keyword>
<dbReference type="EMBL" id="CP034669">
    <property type="protein sequence ID" value="QAT83759.1"/>
    <property type="molecule type" value="Genomic_DNA"/>
</dbReference>
<keyword evidence="2" id="KW-1133">Transmembrane helix</keyword>
<gene>
    <name evidence="3" type="ORF">EJ065_2176</name>
</gene>
<feature type="transmembrane region" description="Helical" evidence="2">
    <location>
        <begin position="122"/>
        <end position="142"/>
    </location>
</feature>
<evidence type="ECO:0000313" key="4">
    <source>
        <dbReference type="Proteomes" id="UP000288758"/>
    </source>
</evidence>
<feature type="transmembrane region" description="Helical" evidence="2">
    <location>
        <begin position="96"/>
        <end position="116"/>
    </location>
</feature>
<name>A0A410RP90_CORCK</name>
<proteinExistence type="predicted"/>
<sequence>MGVLKLALEEGGPQNLELFWGEGWRDLRIELNDQRVGSVEDPLQLEHGVEFTLPDGNVLHVQLVHVVVTELRVMLNGVPLPDSASDPIPQARSATYMLYGMAAFTTASTMVLFVVTNDPAEQLPVTLANVLFGGFLAVLGFFMFKRSRVAPLVAILLFAVDTLTTTFAKMTTPEGLGLSDMSRLVVRVFIFSVLVKGFLGARELARREKQGPATVPPAVGPVAASPATSPSLGGRTGTG</sequence>
<reference evidence="3 4" key="1">
    <citation type="submission" date="2018-12" db="EMBL/GenBank/DDBJ databases">
        <title>Complete Genome Sequence of the Corallopyronin A producing Myxobacterium Corallococcus coralloides B035.</title>
        <authorList>
            <person name="Bouhired S.M."/>
            <person name="Rupp O."/>
            <person name="Blom J."/>
            <person name="Schaeberle T.F."/>
            <person name="Kehraus S."/>
            <person name="Schiefer A."/>
            <person name="Pfarr K."/>
            <person name="Goesmann A."/>
            <person name="Hoerauf A."/>
            <person name="Koenig G.M."/>
        </authorList>
    </citation>
    <scope>NUCLEOTIDE SEQUENCE [LARGE SCALE GENOMIC DNA]</scope>
    <source>
        <strain evidence="3 4">B035</strain>
    </source>
</reference>